<accession>A0A1B6NXA6</accession>
<name>A0A1B6NXA6_9ZZZZ</name>
<sequence length="44" mass="5104">RSRFARCAESPLKKDIEQWPFGDRIVDAFFIDDIVCVTVDIMIS</sequence>
<proteinExistence type="predicted"/>
<protein>
    <submittedName>
        <fullName evidence="1">Uncharacterized protein</fullName>
    </submittedName>
</protein>
<gene>
    <name evidence="1" type="ORF">MGSAQ_000427</name>
</gene>
<evidence type="ECO:0000313" key="1">
    <source>
        <dbReference type="EMBL" id="KTF08076.1"/>
    </source>
</evidence>
<dbReference type="EMBL" id="AYSL01000170">
    <property type="protein sequence ID" value="KTF08076.1"/>
    <property type="molecule type" value="Genomic_DNA"/>
</dbReference>
<comment type="caution">
    <text evidence="1">The sequence shown here is derived from an EMBL/GenBank/DDBJ whole genome shotgun (WGS) entry which is preliminary data.</text>
</comment>
<feature type="non-terminal residue" evidence="1">
    <location>
        <position position="1"/>
    </location>
</feature>
<reference evidence="1" key="1">
    <citation type="submission" date="2013-11" db="EMBL/GenBank/DDBJ databases">
        <title>Microbial diversity, functional groups and degradation webs in Northern and Southern Mediterranean and Red Sea marine crude oil polluted sites.</title>
        <authorList>
            <person name="Daffonchio D."/>
            <person name="Mapelli F."/>
            <person name="Ferrer M."/>
            <person name="Richter M."/>
            <person name="Cherif A."/>
            <person name="Malkawi H.I."/>
            <person name="Yakimov M.M."/>
            <person name="Abdel-Fattah Y.R."/>
            <person name="Blaghen M."/>
            <person name="Golyshin P.N."/>
            <person name="Kalogerakis N."/>
            <person name="Boon N."/>
            <person name="Magagnini M."/>
            <person name="Fava F."/>
        </authorList>
    </citation>
    <scope>NUCLEOTIDE SEQUENCE</scope>
</reference>
<organism evidence="1">
    <name type="scientific">marine sediment metagenome</name>
    <dbReference type="NCBI Taxonomy" id="412755"/>
    <lineage>
        <taxon>unclassified sequences</taxon>
        <taxon>metagenomes</taxon>
        <taxon>ecological metagenomes</taxon>
    </lineage>
</organism>
<dbReference type="AlphaFoldDB" id="A0A1B6NXA6"/>